<dbReference type="NCBIfam" id="TIGR00001">
    <property type="entry name" value="rpmI_bact"/>
    <property type="match status" value="1"/>
</dbReference>
<gene>
    <name evidence="4 6" type="primary">rpmI</name>
    <name evidence="6" type="ORF">PBT88_00410</name>
</gene>
<dbReference type="Gene3D" id="4.10.410.60">
    <property type="match status" value="1"/>
</dbReference>
<keyword evidence="2 4" id="KW-0689">Ribosomal protein</keyword>
<dbReference type="Proteomes" id="UP001210865">
    <property type="component" value="Chromosome"/>
</dbReference>
<dbReference type="InterPro" id="IPR018265">
    <property type="entry name" value="Ribosomal_bL35_CS"/>
</dbReference>
<evidence type="ECO:0000256" key="4">
    <source>
        <dbReference type="HAMAP-Rule" id="MF_00514"/>
    </source>
</evidence>
<dbReference type="EMBL" id="CP115174">
    <property type="protein sequence ID" value="WBO22653.1"/>
    <property type="molecule type" value="Genomic_DNA"/>
</dbReference>
<protein>
    <recommendedName>
        <fullName evidence="4">Large ribosomal subunit protein bL35</fullName>
    </recommendedName>
</protein>
<dbReference type="GO" id="GO:0005840">
    <property type="term" value="C:ribosome"/>
    <property type="evidence" value="ECO:0007669"/>
    <property type="project" value="UniProtKB-KW"/>
</dbReference>
<reference evidence="6 7" key="1">
    <citation type="submission" date="2022-12" db="EMBL/GenBank/DDBJ databases">
        <title>Sphingomonas abieness sp. nov., an endophytic bacterium isolated from Abies koreana.</title>
        <authorList>
            <person name="Jiang L."/>
            <person name="Lee J."/>
        </authorList>
    </citation>
    <scope>NUCLEOTIDE SEQUENCE [LARGE SCALE GENOMIC DNA]</scope>
    <source>
        <strain evidence="7">PAMB 00755</strain>
    </source>
</reference>
<name>A0ABY7NMS0_9SPHN</name>
<dbReference type="SUPFAM" id="SSF143034">
    <property type="entry name" value="L35p-like"/>
    <property type="match status" value="1"/>
</dbReference>
<evidence type="ECO:0000313" key="7">
    <source>
        <dbReference type="Proteomes" id="UP001210865"/>
    </source>
</evidence>
<dbReference type="InterPro" id="IPR001706">
    <property type="entry name" value="Ribosomal_bL35"/>
</dbReference>
<keyword evidence="3 4" id="KW-0687">Ribonucleoprotein</keyword>
<accession>A0ABY7NMS0</accession>
<dbReference type="Pfam" id="PF01632">
    <property type="entry name" value="Ribosomal_L35p"/>
    <property type="match status" value="1"/>
</dbReference>
<dbReference type="InterPro" id="IPR021137">
    <property type="entry name" value="Ribosomal_bL35-like"/>
</dbReference>
<evidence type="ECO:0000313" key="6">
    <source>
        <dbReference type="EMBL" id="WBO22653.1"/>
    </source>
</evidence>
<dbReference type="PANTHER" id="PTHR33343:SF1">
    <property type="entry name" value="LARGE RIBOSOMAL SUBUNIT PROTEIN BL35M"/>
    <property type="match status" value="1"/>
</dbReference>
<evidence type="ECO:0000256" key="1">
    <source>
        <dbReference type="ARBA" id="ARBA00006598"/>
    </source>
</evidence>
<dbReference type="PROSITE" id="PS00936">
    <property type="entry name" value="RIBOSOMAL_L35"/>
    <property type="match status" value="1"/>
</dbReference>
<dbReference type="PANTHER" id="PTHR33343">
    <property type="entry name" value="54S RIBOSOMAL PROTEIN BL35M"/>
    <property type="match status" value="1"/>
</dbReference>
<dbReference type="RefSeq" id="WP_270077295.1">
    <property type="nucleotide sequence ID" value="NZ_CP115174.1"/>
</dbReference>
<proteinExistence type="inferred from homology"/>
<dbReference type="InterPro" id="IPR037229">
    <property type="entry name" value="Ribosomal_bL35_sf"/>
</dbReference>
<dbReference type="HAMAP" id="MF_00514">
    <property type="entry name" value="Ribosomal_bL35"/>
    <property type="match status" value="1"/>
</dbReference>
<evidence type="ECO:0000256" key="5">
    <source>
        <dbReference type="RuleBase" id="RU000568"/>
    </source>
</evidence>
<dbReference type="PRINTS" id="PR00064">
    <property type="entry name" value="RIBOSOMALL35"/>
</dbReference>
<evidence type="ECO:0000256" key="2">
    <source>
        <dbReference type="ARBA" id="ARBA00022980"/>
    </source>
</evidence>
<organism evidence="6 7">
    <name type="scientific">Sphingomonas abietis</name>
    <dbReference type="NCBI Taxonomy" id="3012344"/>
    <lineage>
        <taxon>Bacteria</taxon>
        <taxon>Pseudomonadati</taxon>
        <taxon>Pseudomonadota</taxon>
        <taxon>Alphaproteobacteria</taxon>
        <taxon>Sphingomonadales</taxon>
        <taxon>Sphingomonadaceae</taxon>
        <taxon>Sphingomonas</taxon>
    </lineage>
</organism>
<keyword evidence="7" id="KW-1185">Reference proteome</keyword>
<comment type="similarity">
    <text evidence="1 4 5">Belongs to the bacterial ribosomal protein bL35 family.</text>
</comment>
<evidence type="ECO:0000256" key="3">
    <source>
        <dbReference type="ARBA" id="ARBA00023274"/>
    </source>
</evidence>
<sequence>MPKLKTKSGVKKRFKLTATGKVKHGVAGKRHRLISHNSKYIRTNRGTSVLSEADTPRIKLWAPYGLN</sequence>